<keyword evidence="5 7" id="KW-1133">Transmembrane helix</keyword>
<dbReference type="PANTHER" id="PTHR34582">
    <property type="entry name" value="UPF0702 TRANSMEMBRANE PROTEIN YCAP"/>
    <property type="match status" value="1"/>
</dbReference>
<evidence type="ECO:0000256" key="2">
    <source>
        <dbReference type="ARBA" id="ARBA00006448"/>
    </source>
</evidence>
<feature type="domain" description="YetF-like N-terminal transmembrane" evidence="9">
    <location>
        <begin position="5"/>
        <end position="77"/>
    </location>
</feature>
<dbReference type="Pfam" id="PF04239">
    <property type="entry name" value="DUF421"/>
    <property type="match status" value="1"/>
</dbReference>
<evidence type="ECO:0000256" key="7">
    <source>
        <dbReference type="SAM" id="Phobius"/>
    </source>
</evidence>
<evidence type="ECO:0000313" key="11">
    <source>
        <dbReference type="Proteomes" id="UP000183954"/>
    </source>
</evidence>
<dbReference type="STRING" id="1121420.SAMN02746098_00370"/>
<dbReference type="InterPro" id="IPR023090">
    <property type="entry name" value="UPF0702_alpha/beta_dom_sf"/>
</dbReference>
<organism evidence="10 11">
    <name type="scientific">Desulfosporosinus lacus DSM 15449</name>
    <dbReference type="NCBI Taxonomy" id="1121420"/>
    <lineage>
        <taxon>Bacteria</taxon>
        <taxon>Bacillati</taxon>
        <taxon>Bacillota</taxon>
        <taxon>Clostridia</taxon>
        <taxon>Eubacteriales</taxon>
        <taxon>Desulfitobacteriaceae</taxon>
        <taxon>Desulfosporosinus</taxon>
    </lineage>
</organism>
<evidence type="ECO:0000259" key="8">
    <source>
        <dbReference type="Pfam" id="PF04239"/>
    </source>
</evidence>
<dbReference type="Gene3D" id="3.30.240.20">
    <property type="entry name" value="bsu07140 like domains"/>
    <property type="match status" value="2"/>
</dbReference>
<comment type="subcellular location">
    <subcellularLocation>
        <location evidence="1">Cell membrane</location>
        <topology evidence="1">Multi-pass membrane protein</topology>
    </subcellularLocation>
</comment>
<evidence type="ECO:0000256" key="6">
    <source>
        <dbReference type="ARBA" id="ARBA00023136"/>
    </source>
</evidence>
<feature type="transmembrane region" description="Helical" evidence="7">
    <location>
        <begin position="32"/>
        <end position="52"/>
    </location>
</feature>
<feature type="domain" description="YetF C-terminal" evidence="8">
    <location>
        <begin position="81"/>
        <end position="213"/>
    </location>
</feature>
<dbReference type="PANTHER" id="PTHR34582:SF5">
    <property type="entry name" value="UPF0702 TRANSMEMBRANE PROTEIN YETF"/>
    <property type="match status" value="1"/>
</dbReference>
<keyword evidence="3" id="KW-1003">Cell membrane</keyword>
<feature type="transmembrane region" description="Helical" evidence="7">
    <location>
        <begin position="6"/>
        <end position="25"/>
    </location>
</feature>
<proteinExistence type="inferred from homology"/>
<comment type="similarity">
    <text evidence="2">Belongs to the UPF0702 family.</text>
</comment>
<dbReference type="InterPro" id="IPR007353">
    <property type="entry name" value="DUF421"/>
</dbReference>
<name>A0A1M5QVT2_9FIRM</name>
<dbReference type="GO" id="GO:0005886">
    <property type="term" value="C:plasma membrane"/>
    <property type="evidence" value="ECO:0007669"/>
    <property type="project" value="UniProtKB-SubCell"/>
</dbReference>
<gene>
    <name evidence="10" type="ORF">SAMN02746098_00370</name>
</gene>
<dbReference type="RefSeq" id="WP_073027404.1">
    <property type="nucleotide sequence ID" value="NZ_FQXJ01000003.1"/>
</dbReference>
<evidence type="ECO:0000256" key="4">
    <source>
        <dbReference type="ARBA" id="ARBA00022692"/>
    </source>
</evidence>
<keyword evidence="4 7" id="KW-0812">Transmembrane</keyword>
<keyword evidence="11" id="KW-1185">Reference proteome</keyword>
<accession>A0A1M5QVT2</accession>
<dbReference type="AlphaFoldDB" id="A0A1M5QVT2"/>
<feature type="transmembrane region" description="Helical" evidence="7">
    <location>
        <begin position="58"/>
        <end position="78"/>
    </location>
</feature>
<dbReference type="Pfam" id="PF20730">
    <property type="entry name" value="YetF_N"/>
    <property type="match status" value="1"/>
</dbReference>
<dbReference type="Proteomes" id="UP000183954">
    <property type="component" value="Unassembled WGS sequence"/>
</dbReference>
<dbReference type="InterPro" id="IPR048454">
    <property type="entry name" value="YetF_N"/>
</dbReference>
<keyword evidence="6 7" id="KW-0472">Membrane</keyword>
<evidence type="ECO:0000313" key="10">
    <source>
        <dbReference type="EMBL" id="SHH17819.1"/>
    </source>
</evidence>
<evidence type="ECO:0000256" key="5">
    <source>
        <dbReference type="ARBA" id="ARBA00022989"/>
    </source>
</evidence>
<dbReference type="OrthoDB" id="1682423at2"/>
<reference evidence="11" key="1">
    <citation type="submission" date="2016-11" db="EMBL/GenBank/DDBJ databases">
        <authorList>
            <person name="Varghese N."/>
            <person name="Submissions S."/>
        </authorList>
    </citation>
    <scope>NUCLEOTIDE SEQUENCE [LARGE SCALE GENOMIC DNA]</scope>
    <source>
        <strain evidence="11">DSM 15449</strain>
    </source>
</reference>
<protein>
    <submittedName>
        <fullName evidence="10">Uncharacterized membrane protein YcaP, DUF421 family</fullName>
    </submittedName>
</protein>
<evidence type="ECO:0000256" key="1">
    <source>
        <dbReference type="ARBA" id="ARBA00004651"/>
    </source>
</evidence>
<evidence type="ECO:0000256" key="3">
    <source>
        <dbReference type="ARBA" id="ARBA00022475"/>
    </source>
</evidence>
<dbReference type="EMBL" id="FQXJ01000003">
    <property type="protein sequence ID" value="SHH17819.1"/>
    <property type="molecule type" value="Genomic_DNA"/>
</dbReference>
<sequence>MGLGQLALELILGFFSLLLFTRLIGKTQITQLTAFDFISALIMGELLGNAIYDDDTGVVEILFAISVWGLLIFAIQLVGQKSITLRKLLEGEPSLVIQKGVLNRQALKKNRMNINELQSLLRDKDVFSVREVEYGVLEANGSLTILRKPEFDAPTLKDLNITGSPKSLPMLLVSDGIILNQDLVKIGKDESWLKTELEKQGYFEINNIFCAEWREEDGLFVIEKDQIINDC</sequence>
<evidence type="ECO:0000259" key="9">
    <source>
        <dbReference type="Pfam" id="PF20730"/>
    </source>
</evidence>